<dbReference type="AlphaFoldDB" id="A0A550CU94"/>
<dbReference type="EC" id="2.7.8.7" evidence="1"/>
<dbReference type="Proteomes" id="UP000320762">
    <property type="component" value="Unassembled WGS sequence"/>
</dbReference>
<dbReference type="GO" id="GO:0008897">
    <property type="term" value="F:holo-[acyl-carrier-protein] synthase activity"/>
    <property type="evidence" value="ECO:0007669"/>
    <property type="project" value="UniProtKB-EC"/>
</dbReference>
<feature type="domain" description="4'-phosphopantetheinyl transferase" evidence="3">
    <location>
        <begin position="112"/>
        <end position="189"/>
    </location>
</feature>
<dbReference type="GO" id="GO:0019878">
    <property type="term" value="P:lysine biosynthetic process via aminoadipic acid"/>
    <property type="evidence" value="ECO:0007669"/>
    <property type="project" value="TreeGrafter"/>
</dbReference>
<proteinExistence type="predicted"/>
<evidence type="ECO:0000313" key="5">
    <source>
        <dbReference type="EMBL" id="TRM68353.1"/>
    </source>
</evidence>
<evidence type="ECO:0000259" key="4">
    <source>
        <dbReference type="Pfam" id="PF22624"/>
    </source>
</evidence>
<organism evidence="5 6">
    <name type="scientific">Schizophyllum amplum</name>
    <dbReference type="NCBI Taxonomy" id="97359"/>
    <lineage>
        <taxon>Eukaryota</taxon>
        <taxon>Fungi</taxon>
        <taxon>Dikarya</taxon>
        <taxon>Basidiomycota</taxon>
        <taxon>Agaricomycotina</taxon>
        <taxon>Agaricomycetes</taxon>
        <taxon>Agaricomycetidae</taxon>
        <taxon>Agaricales</taxon>
        <taxon>Schizophyllaceae</taxon>
        <taxon>Schizophyllum</taxon>
    </lineage>
</organism>
<dbReference type="OrthoDB" id="26719at2759"/>
<gene>
    <name evidence="5" type="ORF">BD626DRAFT_481459</name>
</gene>
<protein>
    <recommendedName>
        <fullName evidence="1">holo-[acyl-carrier-protein] synthase</fullName>
        <ecNumber evidence="1">2.7.8.7</ecNumber>
    </recommendedName>
</protein>
<dbReference type="EMBL" id="VDMD01000002">
    <property type="protein sequence ID" value="TRM68353.1"/>
    <property type="molecule type" value="Genomic_DNA"/>
</dbReference>
<dbReference type="InterPro" id="IPR008278">
    <property type="entry name" value="4-PPantetheinyl_Trfase_dom"/>
</dbReference>
<dbReference type="InterPro" id="IPR055066">
    <property type="entry name" value="AASDHPPT_N"/>
</dbReference>
<dbReference type="InterPro" id="IPR050559">
    <property type="entry name" value="P-Pant_transferase_sf"/>
</dbReference>
<keyword evidence="6" id="KW-1185">Reference proteome</keyword>
<reference evidence="5 6" key="1">
    <citation type="journal article" date="2019" name="New Phytol.">
        <title>Comparative genomics reveals unique wood-decay strategies and fruiting body development in the Schizophyllaceae.</title>
        <authorList>
            <person name="Almasi E."/>
            <person name="Sahu N."/>
            <person name="Krizsan K."/>
            <person name="Balint B."/>
            <person name="Kovacs G.M."/>
            <person name="Kiss B."/>
            <person name="Cseklye J."/>
            <person name="Drula E."/>
            <person name="Henrissat B."/>
            <person name="Nagy I."/>
            <person name="Chovatia M."/>
            <person name="Adam C."/>
            <person name="LaButti K."/>
            <person name="Lipzen A."/>
            <person name="Riley R."/>
            <person name="Grigoriev I.V."/>
            <person name="Nagy L.G."/>
        </authorList>
    </citation>
    <scope>NUCLEOTIDE SEQUENCE [LARGE SCALE GENOMIC DNA]</scope>
    <source>
        <strain evidence="5 6">NL-1724</strain>
    </source>
</reference>
<dbReference type="SUPFAM" id="SSF56214">
    <property type="entry name" value="4'-phosphopantetheinyl transferase"/>
    <property type="match status" value="2"/>
</dbReference>
<dbReference type="GO" id="GO:0005829">
    <property type="term" value="C:cytosol"/>
    <property type="evidence" value="ECO:0007669"/>
    <property type="project" value="TreeGrafter"/>
</dbReference>
<dbReference type="InterPro" id="IPR037143">
    <property type="entry name" value="4-PPantetheinyl_Trfase_dom_sf"/>
</dbReference>
<accession>A0A550CU94</accession>
<feature type="domain" description="4'-phosphopantetheinyl transferase N-terminal" evidence="4">
    <location>
        <begin position="18"/>
        <end position="100"/>
    </location>
</feature>
<dbReference type="GO" id="GO:0000287">
    <property type="term" value="F:magnesium ion binding"/>
    <property type="evidence" value="ECO:0007669"/>
    <property type="project" value="InterPro"/>
</dbReference>
<keyword evidence="2 5" id="KW-0808">Transferase</keyword>
<name>A0A550CU94_9AGAR</name>
<evidence type="ECO:0000256" key="1">
    <source>
        <dbReference type="ARBA" id="ARBA00013172"/>
    </source>
</evidence>
<dbReference type="Gene3D" id="3.90.470.20">
    <property type="entry name" value="4'-phosphopantetheinyl transferase domain"/>
    <property type="match status" value="1"/>
</dbReference>
<dbReference type="Pfam" id="PF22624">
    <property type="entry name" value="AASDHPPT_N"/>
    <property type="match status" value="1"/>
</dbReference>
<dbReference type="PANTHER" id="PTHR12215:SF10">
    <property type="entry name" value="L-AMINOADIPATE-SEMIALDEHYDE DEHYDROGENASE-PHOSPHOPANTETHEINYL TRANSFERASE"/>
    <property type="match status" value="1"/>
</dbReference>
<dbReference type="Pfam" id="PF01648">
    <property type="entry name" value="ACPS"/>
    <property type="match status" value="1"/>
</dbReference>
<comment type="caution">
    <text evidence="5">The sequence shown here is derived from an EMBL/GenBank/DDBJ whole genome shotgun (WGS) entry which is preliminary data.</text>
</comment>
<evidence type="ECO:0000256" key="2">
    <source>
        <dbReference type="ARBA" id="ARBA00022679"/>
    </source>
</evidence>
<sequence>MEIWLVAYEPDVLTDEIYNAGLTLVDGDSQTRIKRFYHRADACRCLIGRLLPRMLLKHRGMPLARMTFAKTDAGKPYFTTVLDPPIAFNVSHDSNFIAIAFAPGQANPPAYSVGVDIMEVRMPRGETCASLAETFGEQLTALERRQLRALTPTEVLRHFFWIWTTKEAYTKALGLGLGFDFNRVEVDVAAHTIRVDGAIPKGWRFIRFEVSSASGAPYVGVAAELGLSDTPAVIDKVSNDTPVVRYDATSFIRTAVSELSGKFQ</sequence>
<evidence type="ECO:0000313" key="6">
    <source>
        <dbReference type="Proteomes" id="UP000320762"/>
    </source>
</evidence>
<dbReference type="PANTHER" id="PTHR12215">
    <property type="entry name" value="PHOSPHOPANTETHEINE TRANSFERASE"/>
    <property type="match status" value="1"/>
</dbReference>
<evidence type="ECO:0000259" key="3">
    <source>
        <dbReference type="Pfam" id="PF01648"/>
    </source>
</evidence>
<dbReference type="STRING" id="97359.A0A550CU94"/>